<keyword evidence="1" id="KW-0472">Membrane</keyword>
<keyword evidence="3" id="KW-1185">Reference proteome</keyword>
<keyword evidence="1" id="KW-1133">Transmembrane helix</keyword>
<proteinExistence type="predicted"/>
<gene>
    <name evidence="2" type="ORF">RQP53_00490</name>
</gene>
<accession>A0ABU3P593</accession>
<dbReference type="RefSeq" id="WP_315647968.1">
    <property type="nucleotide sequence ID" value="NZ_JAVXZY010000001.1"/>
</dbReference>
<name>A0ABU3P593_9BURK</name>
<organism evidence="2 3">
    <name type="scientific">Roseateles aquae</name>
    <dbReference type="NCBI Taxonomy" id="3077235"/>
    <lineage>
        <taxon>Bacteria</taxon>
        <taxon>Pseudomonadati</taxon>
        <taxon>Pseudomonadota</taxon>
        <taxon>Betaproteobacteria</taxon>
        <taxon>Burkholderiales</taxon>
        <taxon>Sphaerotilaceae</taxon>
        <taxon>Roseateles</taxon>
    </lineage>
</organism>
<dbReference type="EMBL" id="JAVXZY010000001">
    <property type="protein sequence ID" value="MDT8997746.1"/>
    <property type="molecule type" value="Genomic_DNA"/>
</dbReference>
<comment type="caution">
    <text evidence="2">The sequence shown here is derived from an EMBL/GenBank/DDBJ whole genome shotgun (WGS) entry which is preliminary data.</text>
</comment>
<keyword evidence="1" id="KW-0812">Transmembrane</keyword>
<feature type="transmembrane region" description="Helical" evidence="1">
    <location>
        <begin position="53"/>
        <end position="69"/>
    </location>
</feature>
<reference evidence="2" key="1">
    <citation type="submission" date="2023-09" db="EMBL/GenBank/DDBJ databases">
        <title>Paucibacter sp. APW11 Genome sequencing and assembly.</title>
        <authorList>
            <person name="Kim I."/>
        </authorList>
    </citation>
    <scope>NUCLEOTIDE SEQUENCE</scope>
    <source>
        <strain evidence="2">APW11</strain>
    </source>
</reference>
<sequence length="70" mass="7612">MAASSSGLDRADPTPLAEQLGLHLLQCHGARGRLHRLRCIGEASRDWLMRRPASGLLLLALPLLVLYGLI</sequence>
<evidence type="ECO:0000313" key="2">
    <source>
        <dbReference type="EMBL" id="MDT8997746.1"/>
    </source>
</evidence>
<protein>
    <submittedName>
        <fullName evidence="2">Uncharacterized protein</fullName>
    </submittedName>
</protein>
<dbReference type="Proteomes" id="UP001246372">
    <property type="component" value="Unassembled WGS sequence"/>
</dbReference>
<evidence type="ECO:0000313" key="3">
    <source>
        <dbReference type="Proteomes" id="UP001246372"/>
    </source>
</evidence>
<evidence type="ECO:0000256" key="1">
    <source>
        <dbReference type="SAM" id="Phobius"/>
    </source>
</evidence>